<organism evidence="1 2">
    <name type="scientific">Sphingomonas tabacisoli</name>
    <dbReference type="NCBI Taxonomy" id="2249466"/>
    <lineage>
        <taxon>Bacteria</taxon>
        <taxon>Pseudomonadati</taxon>
        <taxon>Pseudomonadota</taxon>
        <taxon>Alphaproteobacteria</taxon>
        <taxon>Sphingomonadales</taxon>
        <taxon>Sphingomonadaceae</taxon>
        <taxon>Sphingomonas</taxon>
    </lineage>
</organism>
<protein>
    <submittedName>
        <fullName evidence="1">Uncharacterized protein</fullName>
    </submittedName>
</protein>
<keyword evidence="2" id="KW-1185">Reference proteome</keyword>
<dbReference type="Proteomes" id="UP001597115">
    <property type="component" value="Unassembled WGS sequence"/>
</dbReference>
<evidence type="ECO:0000313" key="1">
    <source>
        <dbReference type="EMBL" id="MFD1612537.1"/>
    </source>
</evidence>
<reference evidence="2" key="1">
    <citation type="journal article" date="2019" name="Int. J. Syst. Evol. Microbiol.">
        <title>The Global Catalogue of Microorganisms (GCM) 10K type strain sequencing project: providing services to taxonomists for standard genome sequencing and annotation.</title>
        <authorList>
            <consortium name="The Broad Institute Genomics Platform"/>
            <consortium name="The Broad Institute Genome Sequencing Center for Infectious Disease"/>
            <person name="Wu L."/>
            <person name="Ma J."/>
        </authorList>
    </citation>
    <scope>NUCLEOTIDE SEQUENCE [LARGE SCALE GENOMIC DNA]</scope>
    <source>
        <strain evidence="2">CGMCC 1.16275</strain>
    </source>
</reference>
<gene>
    <name evidence="1" type="ORF">ACFSCW_12070</name>
</gene>
<name>A0ABW4I4U7_9SPHN</name>
<sequence length="47" mass="5299">MFGYSRLFRSRWSALLWAAGIVWFAIEVASPDQPPASNETNISNVLE</sequence>
<proteinExistence type="predicted"/>
<accession>A0ABW4I4U7</accession>
<comment type="caution">
    <text evidence="1">The sequence shown here is derived from an EMBL/GenBank/DDBJ whole genome shotgun (WGS) entry which is preliminary data.</text>
</comment>
<evidence type="ECO:0000313" key="2">
    <source>
        <dbReference type="Proteomes" id="UP001597115"/>
    </source>
</evidence>
<dbReference type="RefSeq" id="WP_380889510.1">
    <property type="nucleotide sequence ID" value="NZ_JBHUDY010000001.1"/>
</dbReference>
<dbReference type="EMBL" id="JBHUDY010000001">
    <property type="protein sequence ID" value="MFD1612537.1"/>
    <property type="molecule type" value="Genomic_DNA"/>
</dbReference>